<dbReference type="SMART" id="SM00409">
    <property type="entry name" value="IG"/>
    <property type="match status" value="2"/>
</dbReference>
<evidence type="ECO:0000256" key="2">
    <source>
        <dbReference type="ARBA" id="ARBA00023157"/>
    </source>
</evidence>
<proteinExistence type="predicted"/>
<protein>
    <recommendedName>
        <fullName evidence="5">Ig-like domain-containing protein</fullName>
    </recommendedName>
</protein>
<keyword evidence="3" id="KW-0393">Immunoglobulin domain</keyword>
<name>A0AAW0PNN0_9GOBI</name>
<dbReference type="InterPro" id="IPR013783">
    <property type="entry name" value="Ig-like_fold"/>
</dbReference>
<feature type="domain" description="Ig-like" evidence="5">
    <location>
        <begin position="112"/>
        <end position="197"/>
    </location>
</feature>
<keyword evidence="7" id="KW-1185">Reference proteome</keyword>
<dbReference type="GO" id="GO:0005886">
    <property type="term" value="C:plasma membrane"/>
    <property type="evidence" value="ECO:0007669"/>
    <property type="project" value="TreeGrafter"/>
</dbReference>
<dbReference type="AlphaFoldDB" id="A0AAW0PNN0"/>
<dbReference type="InterPro" id="IPR003598">
    <property type="entry name" value="Ig_sub2"/>
</dbReference>
<evidence type="ECO:0000256" key="3">
    <source>
        <dbReference type="ARBA" id="ARBA00023319"/>
    </source>
</evidence>
<evidence type="ECO:0000256" key="4">
    <source>
        <dbReference type="SAM" id="SignalP"/>
    </source>
</evidence>
<feature type="signal peptide" evidence="4">
    <location>
        <begin position="1"/>
        <end position="19"/>
    </location>
</feature>
<dbReference type="EMBL" id="JBBPFD010000004">
    <property type="protein sequence ID" value="KAK7930149.1"/>
    <property type="molecule type" value="Genomic_DNA"/>
</dbReference>
<dbReference type="Gene3D" id="2.60.40.10">
    <property type="entry name" value="Immunoglobulins"/>
    <property type="match status" value="2"/>
</dbReference>
<dbReference type="CDD" id="cd00096">
    <property type="entry name" value="Ig"/>
    <property type="match status" value="1"/>
</dbReference>
<dbReference type="GO" id="GO:0008046">
    <property type="term" value="F:axon guidance receptor activity"/>
    <property type="evidence" value="ECO:0007669"/>
    <property type="project" value="TreeGrafter"/>
</dbReference>
<evidence type="ECO:0000313" key="7">
    <source>
        <dbReference type="Proteomes" id="UP001460270"/>
    </source>
</evidence>
<comment type="caution">
    <text evidence="6">The sequence shown here is derived from an EMBL/GenBank/DDBJ whole genome shotgun (WGS) entry which is preliminary data.</text>
</comment>
<dbReference type="PANTHER" id="PTHR45080">
    <property type="entry name" value="CONTACTIN 5"/>
    <property type="match status" value="1"/>
</dbReference>
<dbReference type="GO" id="GO:0050808">
    <property type="term" value="P:synapse organization"/>
    <property type="evidence" value="ECO:0007669"/>
    <property type="project" value="TreeGrafter"/>
</dbReference>
<organism evidence="6 7">
    <name type="scientific">Mugilogobius chulae</name>
    <name type="common">yellowstripe goby</name>
    <dbReference type="NCBI Taxonomy" id="88201"/>
    <lineage>
        <taxon>Eukaryota</taxon>
        <taxon>Metazoa</taxon>
        <taxon>Chordata</taxon>
        <taxon>Craniata</taxon>
        <taxon>Vertebrata</taxon>
        <taxon>Euteleostomi</taxon>
        <taxon>Actinopterygii</taxon>
        <taxon>Neopterygii</taxon>
        <taxon>Teleostei</taxon>
        <taxon>Neoteleostei</taxon>
        <taxon>Acanthomorphata</taxon>
        <taxon>Gobiaria</taxon>
        <taxon>Gobiiformes</taxon>
        <taxon>Gobioidei</taxon>
        <taxon>Gobiidae</taxon>
        <taxon>Gobionellinae</taxon>
        <taxon>Mugilogobius</taxon>
    </lineage>
</organism>
<keyword evidence="2" id="KW-1015">Disulfide bond</keyword>
<dbReference type="GO" id="GO:0030424">
    <property type="term" value="C:axon"/>
    <property type="evidence" value="ECO:0007669"/>
    <property type="project" value="TreeGrafter"/>
</dbReference>
<dbReference type="GO" id="GO:0007156">
    <property type="term" value="P:homophilic cell adhesion via plasma membrane adhesion molecules"/>
    <property type="evidence" value="ECO:0007669"/>
    <property type="project" value="TreeGrafter"/>
</dbReference>
<dbReference type="Proteomes" id="UP001460270">
    <property type="component" value="Unassembled WGS sequence"/>
</dbReference>
<sequence>MDLIPRALILSLLSSAVWSQAPVVTVEPKVITVRQGESVSFRCQVSSASVSNVLWRKTNSQRLPDNVQISPDNLLLTIVNVRPQNQGQYRCVAGVPAGRAFDTAILNVKFPPKVQLSPAGPLRVRIGDPVTVECRAMGRPRPKMTWQRQGSTLQLVATTTSDVNTIQWPAVRSEDSGVYFCQAENTEGMSESKVEIIVEGGPGAPEASVSPTQMTASRGTQSQCSVMPQVHQHQRSPGPSFGLHCHGNTQWQMEC</sequence>
<reference evidence="7" key="1">
    <citation type="submission" date="2024-04" db="EMBL/GenBank/DDBJ databases">
        <title>Salinicola lusitanus LLJ914,a marine bacterium isolated from the Okinawa Trough.</title>
        <authorList>
            <person name="Li J."/>
        </authorList>
    </citation>
    <scope>NUCLEOTIDE SEQUENCE [LARGE SCALE GENOMIC DNA]</scope>
</reference>
<dbReference type="SUPFAM" id="SSF48726">
    <property type="entry name" value="Immunoglobulin"/>
    <property type="match status" value="2"/>
</dbReference>
<dbReference type="InterPro" id="IPR003599">
    <property type="entry name" value="Ig_sub"/>
</dbReference>
<evidence type="ECO:0000313" key="6">
    <source>
        <dbReference type="EMBL" id="KAK7930149.1"/>
    </source>
</evidence>
<dbReference type="PANTHER" id="PTHR45080:SF8">
    <property type="entry name" value="IG-LIKE DOMAIN-CONTAINING PROTEIN"/>
    <property type="match status" value="1"/>
</dbReference>
<evidence type="ECO:0000256" key="1">
    <source>
        <dbReference type="ARBA" id="ARBA00022729"/>
    </source>
</evidence>
<dbReference type="GO" id="GO:0043025">
    <property type="term" value="C:neuronal cell body"/>
    <property type="evidence" value="ECO:0007669"/>
    <property type="project" value="TreeGrafter"/>
</dbReference>
<evidence type="ECO:0000259" key="5">
    <source>
        <dbReference type="PROSITE" id="PS50835"/>
    </source>
</evidence>
<dbReference type="PROSITE" id="PS50835">
    <property type="entry name" value="IG_LIKE"/>
    <property type="match status" value="2"/>
</dbReference>
<feature type="domain" description="Ig-like" evidence="5">
    <location>
        <begin position="22"/>
        <end position="93"/>
    </location>
</feature>
<keyword evidence="1 4" id="KW-0732">Signal</keyword>
<gene>
    <name evidence="6" type="ORF">WMY93_006544</name>
</gene>
<dbReference type="InterPro" id="IPR036179">
    <property type="entry name" value="Ig-like_dom_sf"/>
</dbReference>
<dbReference type="SMART" id="SM00408">
    <property type="entry name" value="IGc2"/>
    <property type="match status" value="2"/>
</dbReference>
<dbReference type="Pfam" id="PF13927">
    <property type="entry name" value="Ig_3"/>
    <property type="match status" value="2"/>
</dbReference>
<feature type="chain" id="PRO_5043945634" description="Ig-like domain-containing protein" evidence="4">
    <location>
        <begin position="20"/>
        <end position="255"/>
    </location>
</feature>
<accession>A0AAW0PNN0</accession>
<dbReference type="InterPro" id="IPR007110">
    <property type="entry name" value="Ig-like_dom"/>
</dbReference>
<dbReference type="FunFam" id="2.60.40.10:FF:000032">
    <property type="entry name" value="palladin isoform X1"/>
    <property type="match status" value="1"/>
</dbReference>
<dbReference type="InterPro" id="IPR050958">
    <property type="entry name" value="Cell_Adh-Cytoskel_Orgn"/>
</dbReference>